<feature type="domain" description="RecX first three-helical" evidence="8">
    <location>
        <begin position="7"/>
        <end position="44"/>
    </location>
</feature>
<dbReference type="InterPro" id="IPR053924">
    <property type="entry name" value="RecX_HTH_2nd"/>
</dbReference>
<dbReference type="InterPro" id="IPR053926">
    <property type="entry name" value="RecX_HTH_1st"/>
</dbReference>
<dbReference type="Pfam" id="PF02631">
    <property type="entry name" value="RecX_HTH2"/>
    <property type="match status" value="1"/>
</dbReference>
<proteinExistence type="inferred from homology"/>
<dbReference type="PANTHER" id="PTHR33602:SF1">
    <property type="entry name" value="REGULATORY PROTEIN RECX FAMILY PROTEIN"/>
    <property type="match status" value="1"/>
</dbReference>
<comment type="subcellular location">
    <subcellularLocation>
        <location evidence="1 5">Cytoplasm</location>
    </subcellularLocation>
</comment>
<evidence type="ECO:0000256" key="3">
    <source>
        <dbReference type="ARBA" id="ARBA00018111"/>
    </source>
</evidence>
<dbReference type="InterPro" id="IPR003783">
    <property type="entry name" value="Regulatory_RecX"/>
</dbReference>
<dbReference type="Pfam" id="PF21981">
    <property type="entry name" value="RecX_HTH3"/>
    <property type="match status" value="1"/>
</dbReference>
<dbReference type="Proteomes" id="UP001157133">
    <property type="component" value="Unassembled WGS sequence"/>
</dbReference>
<accession>A0ABQ6H3V0</accession>
<comment type="function">
    <text evidence="5">Modulates RecA activity.</text>
</comment>
<feature type="domain" description="RecX third three-helical" evidence="7">
    <location>
        <begin position="97"/>
        <end position="142"/>
    </location>
</feature>
<evidence type="ECO:0000259" key="6">
    <source>
        <dbReference type="Pfam" id="PF02631"/>
    </source>
</evidence>
<evidence type="ECO:0000256" key="2">
    <source>
        <dbReference type="ARBA" id="ARBA00009695"/>
    </source>
</evidence>
<feature type="domain" description="RecX second three-helical" evidence="6">
    <location>
        <begin position="54"/>
        <end position="86"/>
    </location>
</feature>
<dbReference type="InterPro" id="IPR053925">
    <property type="entry name" value="RecX_HTH_3rd"/>
</dbReference>
<evidence type="ECO:0000259" key="8">
    <source>
        <dbReference type="Pfam" id="PF21982"/>
    </source>
</evidence>
<evidence type="ECO:0000313" key="10">
    <source>
        <dbReference type="Proteomes" id="UP001157133"/>
    </source>
</evidence>
<evidence type="ECO:0000256" key="5">
    <source>
        <dbReference type="HAMAP-Rule" id="MF_01114"/>
    </source>
</evidence>
<dbReference type="RefSeq" id="WP_284206765.1">
    <property type="nucleotide sequence ID" value="NZ_BSSU01000004.1"/>
</dbReference>
<dbReference type="Pfam" id="PF21982">
    <property type="entry name" value="RecX_HTH1"/>
    <property type="match status" value="1"/>
</dbReference>
<sequence>MNKETLHQAITYLARREHTQKELIQKLKNKGFIKEEIDEVLCFLSENNYQSQFRAAQSIIRNRVARGYGQFYIQNELKQKGITSDIERLAYQDEAVDWFELVEQTYLKKYGETAITDPKDKAKRIRFLQSRGFSYDEIASVLSLS</sequence>
<comment type="caution">
    <text evidence="9">The sequence shown here is derived from an EMBL/GenBank/DDBJ whole genome shotgun (WGS) entry which is preliminary data.</text>
</comment>
<name>A0ABQ6H3V0_9GAMM</name>
<dbReference type="HAMAP" id="MF_01114">
    <property type="entry name" value="RecX"/>
    <property type="match status" value="1"/>
</dbReference>
<dbReference type="EMBL" id="BSSU01000004">
    <property type="protein sequence ID" value="GLX81430.1"/>
    <property type="molecule type" value="Genomic_DNA"/>
</dbReference>
<protein>
    <recommendedName>
        <fullName evidence="3 5">Regulatory protein RecX</fullName>
    </recommendedName>
</protein>
<evidence type="ECO:0000256" key="1">
    <source>
        <dbReference type="ARBA" id="ARBA00004496"/>
    </source>
</evidence>
<dbReference type="InterPro" id="IPR036388">
    <property type="entry name" value="WH-like_DNA-bd_sf"/>
</dbReference>
<evidence type="ECO:0000313" key="9">
    <source>
        <dbReference type="EMBL" id="GLX81430.1"/>
    </source>
</evidence>
<organism evidence="9 10">
    <name type="scientific">Thalassotalea eurytherma</name>
    <dbReference type="NCBI Taxonomy" id="1144278"/>
    <lineage>
        <taxon>Bacteria</taxon>
        <taxon>Pseudomonadati</taxon>
        <taxon>Pseudomonadota</taxon>
        <taxon>Gammaproteobacteria</taxon>
        <taxon>Alteromonadales</taxon>
        <taxon>Colwelliaceae</taxon>
        <taxon>Thalassotalea</taxon>
    </lineage>
</organism>
<comment type="similarity">
    <text evidence="2 5">Belongs to the RecX family.</text>
</comment>
<evidence type="ECO:0000259" key="7">
    <source>
        <dbReference type="Pfam" id="PF21981"/>
    </source>
</evidence>
<keyword evidence="10" id="KW-1185">Reference proteome</keyword>
<dbReference type="Gene3D" id="1.10.10.10">
    <property type="entry name" value="Winged helix-like DNA-binding domain superfamily/Winged helix DNA-binding domain"/>
    <property type="match status" value="3"/>
</dbReference>
<evidence type="ECO:0000256" key="4">
    <source>
        <dbReference type="ARBA" id="ARBA00022490"/>
    </source>
</evidence>
<dbReference type="PANTHER" id="PTHR33602">
    <property type="entry name" value="REGULATORY PROTEIN RECX FAMILY PROTEIN"/>
    <property type="match status" value="1"/>
</dbReference>
<gene>
    <name evidence="5 9" type="primary">recX</name>
    <name evidence="9" type="ORF">theurythT_08820</name>
</gene>
<keyword evidence="4 5" id="KW-0963">Cytoplasm</keyword>
<reference evidence="9 10" key="1">
    <citation type="submission" date="2023-03" db="EMBL/GenBank/DDBJ databases">
        <title>Draft genome sequence of Thalassotalea eurytherma JCM 18482T.</title>
        <authorList>
            <person name="Sawabe T."/>
        </authorList>
    </citation>
    <scope>NUCLEOTIDE SEQUENCE [LARGE SCALE GENOMIC DNA]</scope>
    <source>
        <strain evidence="9 10">JCM 18482</strain>
    </source>
</reference>